<organism evidence="5 6">
    <name type="scientific">Candidatus Reidiella endopervernicosa</name>
    <dbReference type="NCBI Taxonomy" id="2738883"/>
    <lineage>
        <taxon>Bacteria</taxon>
        <taxon>Pseudomonadati</taxon>
        <taxon>Pseudomonadota</taxon>
        <taxon>Gammaproteobacteria</taxon>
        <taxon>Candidatus Reidiella</taxon>
    </lineage>
</organism>
<keyword evidence="6" id="KW-1185">Reference proteome</keyword>
<evidence type="ECO:0000313" key="5">
    <source>
        <dbReference type="EMBL" id="QKQ26737.1"/>
    </source>
</evidence>
<evidence type="ECO:0000256" key="3">
    <source>
        <dbReference type="SAM" id="SignalP"/>
    </source>
</evidence>
<feature type="domain" description="NodB homology" evidence="4">
    <location>
        <begin position="82"/>
        <end position="284"/>
    </location>
</feature>
<evidence type="ECO:0000313" key="6">
    <source>
        <dbReference type="Proteomes" id="UP000509658"/>
    </source>
</evidence>
<comment type="subcellular location">
    <subcellularLocation>
        <location evidence="1">Secreted</location>
    </subcellularLocation>
</comment>
<accession>A0A6N0HWV0</accession>
<dbReference type="InterPro" id="IPR051398">
    <property type="entry name" value="Polysacch_Deacetylase"/>
</dbReference>
<sequence>MMSRLFPVLLSLLLTTISLVHAAESAVILQYHHFSDTTPRSTSISPERFEQQLNYLEQNDFTVWPLQRVVDAVLQGDVVPDKTIAITVDDAYDSIYSEAWPRLKRRGWSMTVFVNSDAVDSGLRPYLSWEQMREMQRSGVAFANHTASHDHLIRRRAGEPESQWRLRVIADIDKAQQRLQEELGRAPKLFVYPYGEYDYALRQLVGELGYVGFGQQSGPIGPLSDRRALPRFPMAGPYTEMAGFIEKLNTLPLPVNGQGEVDPLLPNQLELPILSLKLNAGAFNPDAISCFITGQGKGDVSYQAGLLTVMAKSALPVGRSRYNCTVRHNKMNRYFWYSQNWIRRNSDGSWYRE</sequence>
<dbReference type="Gene3D" id="3.20.20.370">
    <property type="entry name" value="Glycoside hydrolase/deacetylase"/>
    <property type="match status" value="1"/>
</dbReference>
<dbReference type="AlphaFoldDB" id="A0A6N0HWV0"/>
<dbReference type="RefSeq" id="WP_078484504.1">
    <property type="nucleotide sequence ID" value="NZ_CP054491.1"/>
</dbReference>
<dbReference type="Proteomes" id="UP000509658">
    <property type="component" value="Chromosome"/>
</dbReference>
<dbReference type="EMBL" id="CP054491">
    <property type="protein sequence ID" value="QKQ26737.1"/>
    <property type="molecule type" value="Genomic_DNA"/>
</dbReference>
<dbReference type="PROSITE" id="PS51677">
    <property type="entry name" value="NODB"/>
    <property type="match status" value="1"/>
</dbReference>
<gene>
    <name evidence="5" type="ORF">HUE57_10915</name>
</gene>
<dbReference type="GO" id="GO:0005975">
    <property type="term" value="P:carbohydrate metabolic process"/>
    <property type="evidence" value="ECO:0007669"/>
    <property type="project" value="InterPro"/>
</dbReference>
<dbReference type="PANTHER" id="PTHR34216:SF3">
    <property type="entry name" value="POLY-BETA-1,6-N-ACETYL-D-GLUCOSAMINE N-DEACETYLASE"/>
    <property type="match status" value="1"/>
</dbReference>
<name>A0A6N0HWV0_9GAMM</name>
<dbReference type="Pfam" id="PF01522">
    <property type="entry name" value="Polysacc_deac_1"/>
    <property type="match status" value="1"/>
</dbReference>
<dbReference type="InterPro" id="IPR002509">
    <property type="entry name" value="NODB_dom"/>
</dbReference>
<dbReference type="InterPro" id="IPR011330">
    <property type="entry name" value="Glyco_hydro/deAcase_b/a-brl"/>
</dbReference>
<dbReference type="PANTHER" id="PTHR34216">
    <property type="match status" value="1"/>
</dbReference>
<feature type="chain" id="PRO_5026842196" evidence="3">
    <location>
        <begin position="23"/>
        <end position="353"/>
    </location>
</feature>
<dbReference type="CDD" id="cd10973">
    <property type="entry name" value="CE4_DAC_u4_5s"/>
    <property type="match status" value="1"/>
</dbReference>
<evidence type="ECO:0000256" key="1">
    <source>
        <dbReference type="ARBA" id="ARBA00004613"/>
    </source>
</evidence>
<dbReference type="KEGG" id="rev:HUE57_10915"/>
<protein>
    <submittedName>
        <fullName evidence="5">Polysaccharide deacetylase family protein</fullName>
    </submittedName>
</protein>
<evidence type="ECO:0000259" key="4">
    <source>
        <dbReference type="PROSITE" id="PS51677"/>
    </source>
</evidence>
<evidence type="ECO:0000256" key="2">
    <source>
        <dbReference type="ARBA" id="ARBA00022729"/>
    </source>
</evidence>
<dbReference type="SUPFAM" id="SSF88713">
    <property type="entry name" value="Glycoside hydrolase/deacetylase"/>
    <property type="match status" value="1"/>
</dbReference>
<proteinExistence type="predicted"/>
<feature type="signal peptide" evidence="3">
    <location>
        <begin position="1"/>
        <end position="22"/>
    </location>
</feature>
<reference evidence="5 6" key="1">
    <citation type="submission" date="2020-05" db="EMBL/GenBank/DDBJ databases">
        <title>Horizontal transmission and recombination maintain forever young bacterial symbiont genomes.</title>
        <authorList>
            <person name="Russell S.L."/>
            <person name="Pepper-Tunick E."/>
            <person name="Svedberg J."/>
            <person name="Byrne A."/>
            <person name="Ruelas Castillo J."/>
            <person name="Vollmers C."/>
            <person name="Beinart R.A."/>
            <person name="Corbett-Detig R."/>
        </authorList>
    </citation>
    <scope>NUCLEOTIDE SEQUENCE [LARGE SCALE GENOMIC DNA]</scope>
    <source>
        <strain evidence="5">Santa_Monica_outfall</strain>
    </source>
</reference>
<dbReference type="GO" id="GO:0005576">
    <property type="term" value="C:extracellular region"/>
    <property type="evidence" value="ECO:0007669"/>
    <property type="project" value="UniProtKB-SubCell"/>
</dbReference>
<dbReference type="GO" id="GO:0016810">
    <property type="term" value="F:hydrolase activity, acting on carbon-nitrogen (but not peptide) bonds"/>
    <property type="evidence" value="ECO:0007669"/>
    <property type="project" value="InterPro"/>
</dbReference>
<keyword evidence="2 3" id="KW-0732">Signal</keyword>